<gene>
    <name evidence="1" type="ORF">ACJMK2_032229</name>
</gene>
<dbReference type="Proteomes" id="UP001634394">
    <property type="component" value="Unassembled WGS sequence"/>
</dbReference>
<reference evidence="1 2" key="1">
    <citation type="submission" date="2024-11" db="EMBL/GenBank/DDBJ databases">
        <title>Chromosome-level genome assembly of the freshwater bivalve Anodonta woodiana.</title>
        <authorList>
            <person name="Chen X."/>
        </authorList>
    </citation>
    <scope>NUCLEOTIDE SEQUENCE [LARGE SCALE GENOMIC DNA]</scope>
    <source>
        <strain evidence="1">MN2024</strain>
        <tissue evidence="1">Gills</tissue>
    </source>
</reference>
<keyword evidence="2" id="KW-1185">Reference proteome</keyword>
<accession>A0ABD3X4N3</accession>
<dbReference type="Gene3D" id="2.60.120.260">
    <property type="entry name" value="Galactose-binding domain-like"/>
    <property type="match status" value="1"/>
</dbReference>
<name>A0ABD3X4N3_SINWO</name>
<dbReference type="EMBL" id="JBJQND010000004">
    <property type="protein sequence ID" value="KAL3879953.1"/>
    <property type="molecule type" value="Genomic_DNA"/>
</dbReference>
<dbReference type="AlphaFoldDB" id="A0ABD3X4N3"/>
<organism evidence="1 2">
    <name type="scientific">Sinanodonta woodiana</name>
    <name type="common">Chinese pond mussel</name>
    <name type="synonym">Anodonta woodiana</name>
    <dbReference type="NCBI Taxonomy" id="1069815"/>
    <lineage>
        <taxon>Eukaryota</taxon>
        <taxon>Metazoa</taxon>
        <taxon>Spiralia</taxon>
        <taxon>Lophotrochozoa</taxon>
        <taxon>Mollusca</taxon>
        <taxon>Bivalvia</taxon>
        <taxon>Autobranchia</taxon>
        <taxon>Heteroconchia</taxon>
        <taxon>Palaeoheterodonta</taxon>
        <taxon>Unionida</taxon>
        <taxon>Unionoidea</taxon>
        <taxon>Unionidae</taxon>
        <taxon>Unioninae</taxon>
        <taxon>Sinanodonta</taxon>
    </lineage>
</organism>
<evidence type="ECO:0000313" key="1">
    <source>
        <dbReference type="EMBL" id="KAL3879953.1"/>
    </source>
</evidence>
<dbReference type="PANTHER" id="PTHR45713:SF6">
    <property type="entry name" value="F5_8 TYPE C DOMAIN-CONTAINING PROTEIN"/>
    <property type="match status" value="1"/>
</dbReference>
<dbReference type="SUPFAM" id="SSF49785">
    <property type="entry name" value="Galactose-binding domain-like"/>
    <property type="match status" value="1"/>
</dbReference>
<sequence>MFCFCFGNKKIQKKTHCFGQKRKVESGKKAKVRKVLDKVYTSSDKEGADGWLVSQPPSWESDAFQRSLNLSRSENLNVLVGRLAWRYIATKHWIQFTLHHGGCIQRYQSIVQEDQFPNLELDVKVHNSANVKYCRESRRLLIHQVFACVLPDMVTNEVPQFEMSSQHICYIVVSVVLHFGLGTVNFALKKPAVLSSTLDYIFKWTAEKAVDGNSDGSNPDTSRTCSATYPTTSIENHTWEVDIGFQIIVKTITVYGRTDKSVEHLRGFKLYIGNVSMPWIYNQNIPSTSSNDTLYVFKPKDAIASVISLKKEGTIIVICEVTVEGAIRKSL</sequence>
<comment type="caution">
    <text evidence="1">The sequence shown here is derived from an EMBL/GenBank/DDBJ whole genome shotgun (WGS) entry which is preliminary data.</text>
</comment>
<dbReference type="InterPro" id="IPR051941">
    <property type="entry name" value="BG_Antigen-Binding_Lectin"/>
</dbReference>
<proteinExistence type="predicted"/>
<dbReference type="Pfam" id="PF22633">
    <property type="entry name" value="F5_F8_type_C_2"/>
    <property type="match status" value="1"/>
</dbReference>
<dbReference type="InterPro" id="IPR008979">
    <property type="entry name" value="Galactose-bd-like_sf"/>
</dbReference>
<protein>
    <submittedName>
        <fullName evidence="1">Uncharacterized protein</fullName>
    </submittedName>
</protein>
<evidence type="ECO:0000313" key="2">
    <source>
        <dbReference type="Proteomes" id="UP001634394"/>
    </source>
</evidence>
<dbReference type="PANTHER" id="PTHR45713">
    <property type="entry name" value="FTP DOMAIN-CONTAINING PROTEIN"/>
    <property type="match status" value="1"/>
</dbReference>